<comment type="caution">
    <text evidence="5">The sequence shown here is derived from an EMBL/GenBank/DDBJ whole genome shotgun (WGS) entry which is preliminary data.</text>
</comment>
<evidence type="ECO:0000313" key="6">
    <source>
        <dbReference type="Proteomes" id="UP000176273"/>
    </source>
</evidence>
<dbReference type="InterPro" id="IPR002421">
    <property type="entry name" value="5-3_exonuclease"/>
</dbReference>
<dbReference type="Proteomes" id="UP000176273">
    <property type="component" value="Unassembled WGS sequence"/>
</dbReference>
<dbReference type="SUPFAM" id="SSF88723">
    <property type="entry name" value="PIN domain-like"/>
    <property type="match status" value="1"/>
</dbReference>
<keyword evidence="1" id="KW-0540">Nuclease</keyword>
<dbReference type="CDD" id="cd09898">
    <property type="entry name" value="H3TH_53EXO"/>
    <property type="match status" value="1"/>
</dbReference>
<sequence>MRKALLIDAHALIHRTYHALPPLTAPDGSPTGALYGLAGMLLKILGAMKPDYVVAAFDRPEKTFREDLFTDYKAQRPEAPNDLIAQFKEARVLCTTMGISVVEMPGVEADDVLGTLAERFHSEGAEVVILTGDMDALQLVDDARSIRVLGLKRGVSETQEYREADVREKYGVEPRELPDYKGFAGDASDNIRGVRGVGPKGAQRLIKTYGTLEGVYEHLFDLAEKEREKLTAGREDAFLSRKLNTISRDIPLVANVSEMRFHPDWAAARHYFEARGFTSIVRRLPAE</sequence>
<evidence type="ECO:0000256" key="2">
    <source>
        <dbReference type="ARBA" id="ARBA00022801"/>
    </source>
</evidence>
<dbReference type="PANTHER" id="PTHR42646">
    <property type="entry name" value="FLAP ENDONUCLEASE XNI"/>
    <property type="match status" value="1"/>
</dbReference>
<dbReference type="Pfam" id="PF02739">
    <property type="entry name" value="5_3_exonuc_N"/>
    <property type="match status" value="1"/>
</dbReference>
<dbReference type="STRING" id="1798468.A2110_02255"/>
<dbReference type="Gene3D" id="1.10.150.20">
    <property type="entry name" value="5' to 3' exonuclease, C-terminal subdomain"/>
    <property type="match status" value="1"/>
</dbReference>
<dbReference type="InterPro" id="IPR029060">
    <property type="entry name" value="PIN-like_dom_sf"/>
</dbReference>
<evidence type="ECO:0000259" key="4">
    <source>
        <dbReference type="SMART" id="SM00475"/>
    </source>
</evidence>
<evidence type="ECO:0000256" key="3">
    <source>
        <dbReference type="ARBA" id="ARBA00023125"/>
    </source>
</evidence>
<dbReference type="GO" id="GO:0003677">
    <property type="term" value="F:DNA binding"/>
    <property type="evidence" value="ECO:0007669"/>
    <property type="project" value="UniProtKB-KW"/>
</dbReference>
<dbReference type="EMBL" id="MFKH01000014">
    <property type="protein sequence ID" value="OGG37320.1"/>
    <property type="molecule type" value="Genomic_DNA"/>
</dbReference>
<name>A0A1F6BK88_9BACT</name>
<dbReference type="SUPFAM" id="SSF47807">
    <property type="entry name" value="5' to 3' exonuclease, C-terminal subdomain"/>
    <property type="match status" value="1"/>
</dbReference>
<dbReference type="FunFam" id="1.10.150.20:FF:000003">
    <property type="entry name" value="DNA polymerase I"/>
    <property type="match status" value="1"/>
</dbReference>
<dbReference type="Pfam" id="PF01367">
    <property type="entry name" value="5_3_exonuc"/>
    <property type="match status" value="1"/>
</dbReference>
<evidence type="ECO:0000256" key="1">
    <source>
        <dbReference type="ARBA" id="ARBA00022722"/>
    </source>
</evidence>
<dbReference type="CDD" id="cd09859">
    <property type="entry name" value="PIN_53EXO"/>
    <property type="match status" value="1"/>
</dbReference>
<dbReference type="InterPro" id="IPR020046">
    <property type="entry name" value="5-3_exonucl_a-hlix_arch_N"/>
</dbReference>
<dbReference type="AlphaFoldDB" id="A0A1F6BK88"/>
<dbReference type="InterPro" id="IPR008918">
    <property type="entry name" value="HhH2"/>
</dbReference>
<organism evidence="5 6">
    <name type="scientific">Candidatus Jorgensenbacteria bacterium GWA1_54_12</name>
    <dbReference type="NCBI Taxonomy" id="1798468"/>
    <lineage>
        <taxon>Bacteria</taxon>
        <taxon>Candidatus Joergenseniibacteriota</taxon>
    </lineage>
</organism>
<dbReference type="GO" id="GO:0033567">
    <property type="term" value="P:DNA replication, Okazaki fragment processing"/>
    <property type="evidence" value="ECO:0007669"/>
    <property type="project" value="InterPro"/>
</dbReference>
<dbReference type="InterPro" id="IPR038969">
    <property type="entry name" value="FEN"/>
</dbReference>
<dbReference type="SMART" id="SM00279">
    <property type="entry name" value="HhH2"/>
    <property type="match status" value="1"/>
</dbReference>
<keyword evidence="3" id="KW-0238">DNA-binding</keyword>
<dbReference type="PANTHER" id="PTHR42646:SF2">
    <property type="entry name" value="5'-3' EXONUCLEASE FAMILY PROTEIN"/>
    <property type="match status" value="1"/>
</dbReference>
<proteinExistence type="predicted"/>
<reference evidence="5 6" key="1">
    <citation type="journal article" date="2016" name="Nat. Commun.">
        <title>Thousands of microbial genomes shed light on interconnected biogeochemical processes in an aquifer system.</title>
        <authorList>
            <person name="Anantharaman K."/>
            <person name="Brown C.T."/>
            <person name="Hug L.A."/>
            <person name="Sharon I."/>
            <person name="Castelle C.J."/>
            <person name="Probst A.J."/>
            <person name="Thomas B.C."/>
            <person name="Singh A."/>
            <person name="Wilkins M.J."/>
            <person name="Karaoz U."/>
            <person name="Brodie E.L."/>
            <person name="Williams K.H."/>
            <person name="Hubbard S.S."/>
            <person name="Banfield J.F."/>
        </authorList>
    </citation>
    <scope>NUCLEOTIDE SEQUENCE [LARGE SCALE GENOMIC DNA]</scope>
</reference>
<dbReference type="InterPro" id="IPR020045">
    <property type="entry name" value="DNA_polI_H3TH"/>
</dbReference>
<gene>
    <name evidence="5" type="ORF">A2110_02255</name>
</gene>
<feature type="domain" description="5'-3' exonuclease" evidence="4">
    <location>
        <begin position="2"/>
        <end position="262"/>
    </location>
</feature>
<dbReference type="SMART" id="SM00475">
    <property type="entry name" value="53EXOc"/>
    <property type="match status" value="1"/>
</dbReference>
<protein>
    <recommendedName>
        <fullName evidence="4">5'-3' exonuclease domain-containing protein</fullName>
    </recommendedName>
</protein>
<dbReference type="GO" id="GO:0017108">
    <property type="term" value="F:5'-flap endonuclease activity"/>
    <property type="evidence" value="ECO:0007669"/>
    <property type="project" value="InterPro"/>
</dbReference>
<accession>A0A1F6BK88</accession>
<dbReference type="GO" id="GO:0008409">
    <property type="term" value="F:5'-3' exonuclease activity"/>
    <property type="evidence" value="ECO:0007669"/>
    <property type="project" value="InterPro"/>
</dbReference>
<dbReference type="Gene3D" id="3.40.50.1010">
    <property type="entry name" value="5'-nuclease"/>
    <property type="match status" value="1"/>
</dbReference>
<evidence type="ECO:0000313" key="5">
    <source>
        <dbReference type="EMBL" id="OGG37320.1"/>
    </source>
</evidence>
<dbReference type="InterPro" id="IPR036279">
    <property type="entry name" value="5-3_exonuclease_C_sf"/>
</dbReference>
<keyword evidence="2" id="KW-0378">Hydrolase</keyword>